<evidence type="ECO:0000256" key="1">
    <source>
        <dbReference type="SAM" id="MobiDB-lite"/>
    </source>
</evidence>
<proteinExistence type="predicted"/>
<protein>
    <submittedName>
        <fullName evidence="2">Uncharacterized protein</fullName>
    </submittedName>
</protein>
<dbReference type="Proteomes" id="UP001604277">
    <property type="component" value="Unassembled WGS sequence"/>
</dbReference>
<feature type="region of interest" description="Disordered" evidence="1">
    <location>
        <begin position="54"/>
        <end position="79"/>
    </location>
</feature>
<feature type="compositionally biased region" description="Polar residues" evidence="1">
    <location>
        <begin position="70"/>
        <end position="79"/>
    </location>
</feature>
<name>A0ABD1UWW1_9LAMI</name>
<accession>A0ABD1UWW1</accession>
<comment type="caution">
    <text evidence="2">The sequence shown here is derived from an EMBL/GenBank/DDBJ whole genome shotgun (WGS) entry which is preliminary data.</text>
</comment>
<organism evidence="2 3">
    <name type="scientific">Forsythia ovata</name>
    <dbReference type="NCBI Taxonomy" id="205694"/>
    <lineage>
        <taxon>Eukaryota</taxon>
        <taxon>Viridiplantae</taxon>
        <taxon>Streptophyta</taxon>
        <taxon>Embryophyta</taxon>
        <taxon>Tracheophyta</taxon>
        <taxon>Spermatophyta</taxon>
        <taxon>Magnoliopsida</taxon>
        <taxon>eudicotyledons</taxon>
        <taxon>Gunneridae</taxon>
        <taxon>Pentapetalae</taxon>
        <taxon>asterids</taxon>
        <taxon>lamiids</taxon>
        <taxon>Lamiales</taxon>
        <taxon>Oleaceae</taxon>
        <taxon>Forsythieae</taxon>
        <taxon>Forsythia</taxon>
    </lineage>
</organism>
<dbReference type="AlphaFoldDB" id="A0ABD1UWW1"/>
<dbReference type="EMBL" id="JBFOLJ010000006">
    <property type="protein sequence ID" value="KAL2529447.1"/>
    <property type="molecule type" value="Genomic_DNA"/>
</dbReference>
<evidence type="ECO:0000313" key="3">
    <source>
        <dbReference type="Proteomes" id="UP001604277"/>
    </source>
</evidence>
<sequence>MRESGFSGFSKRSHPTSFGFPRIPALSSSSMAIFGKAFSPPSLITLFFLSGRRTFSGRSRGSSRGRAEEVSTTTSNTDETVDGISTVTLAPMRQWPLEQMMYTVLEVEKE</sequence>
<reference evidence="3" key="1">
    <citation type="submission" date="2024-07" db="EMBL/GenBank/DDBJ databases">
        <title>Two chromosome-level genome assemblies of Korean endemic species Abeliophyllum distichum and Forsythia ovata (Oleaceae).</title>
        <authorList>
            <person name="Jang H."/>
        </authorList>
    </citation>
    <scope>NUCLEOTIDE SEQUENCE [LARGE SCALE GENOMIC DNA]</scope>
</reference>
<keyword evidence="3" id="KW-1185">Reference proteome</keyword>
<evidence type="ECO:0000313" key="2">
    <source>
        <dbReference type="EMBL" id="KAL2529447.1"/>
    </source>
</evidence>
<gene>
    <name evidence="2" type="ORF">Fot_22048</name>
</gene>
<feature type="compositionally biased region" description="Low complexity" evidence="1">
    <location>
        <begin position="54"/>
        <end position="64"/>
    </location>
</feature>